<name>A0AAV2R1U0_MEGNR</name>
<keyword evidence="1" id="KW-0812">Transmembrane</keyword>
<dbReference type="AlphaFoldDB" id="A0AAV2R1U0"/>
<feature type="transmembrane region" description="Helical" evidence="1">
    <location>
        <begin position="344"/>
        <end position="361"/>
    </location>
</feature>
<feature type="transmembrane region" description="Helical" evidence="1">
    <location>
        <begin position="58"/>
        <end position="78"/>
    </location>
</feature>
<comment type="caution">
    <text evidence="2">The sequence shown here is derived from an EMBL/GenBank/DDBJ whole genome shotgun (WGS) entry which is preliminary data.</text>
</comment>
<feature type="transmembrane region" description="Helical" evidence="1">
    <location>
        <begin position="98"/>
        <end position="115"/>
    </location>
</feature>
<sequence length="480" mass="56552">MNERNQNPLNGVESAEVIEPEPNLIRSNHGKITAFRRFGFFLIYWKNGKYYASNRMLLLYYLFSFLGASAIFLISYGFKELFKDGNDDDGISDILKASFVGLIIGICPSCWIYLLREYSTGLPLIMRLINRLEKTQIYRNLHNCKYFDNKISYMRGFLEDDHNDCDDEVHQETEKYRKEQWWIVKYGPHVGFILSVLICFILITISCFWDISLVLLHKTSQESVKHLKKETPLFIMTMLYPSPCYVSLWFIIFFLEWQRMVYGSIREFIRGIKNSTISEDTCTKLSKESKDELEKMVSWLHKLQKVFILLNKKIFQKTIVIDFILFIFWGVFLVWKMIIDPTHFAYIFPLGLLFLHIYLVCKWSNDLMSEFDETIEVLNEMHEDDVQDFRRELQESPPQVYAFGGFSVNYSMMTALMAFMLSIVSITGMIWPELKEVKHCYEYQYTGGEWSGNQTTCIKDNLNETLFVDGTLTLKIQNSI</sequence>
<proteinExistence type="predicted"/>
<evidence type="ECO:0000313" key="3">
    <source>
        <dbReference type="Proteomes" id="UP001497623"/>
    </source>
</evidence>
<reference evidence="2 3" key="1">
    <citation type="submission" date="2024-05" db="EMBL/GenBank/DDBJ databases">
        <authorList>
            <person name="Wallberg A."/>
        </authorList>
    </citation>
    <scope>NUCLEOTIDE SEQUENCE [LARGE SCALE GENOMIC DNA]</scope>
</reference>
<keyword evidence="1" id="KW-1133">Transmembrane helix</keyword>
<protein>
    <recommendedName>
        <fullName evidence="4">Gustatory receptor</fullName>
    </recommendedName>
</protein>
<evidence type="ECO:0000256" key="1">
    <source>
        <dbReference type="SAM" id="Phobius"/>
    </source>
</evidence>
<gene>
    <name evidence="2" type="ORF">MNOR_LOCUS19682</name>
</gene>
<dbReference type="Proteomes" id="UP001497623">
    <property type="component" value="Unassembled WGS sequence"/>
</dbReference>
<feature type="transmembrane region" description="Helical" evidence="1">
    <location>
        <begin position="233"/>
        <end position="255"/>
    </location>
</feature>
<organism evidence="2 3">
    <name type="scientific">Meganyctiphanes norvegica</name>
    <name type="common">Northern krill</name>
    <name type="synonym">Thysanopoda norvegica</name>
    <dbReference type="NCBI Taxonomy" id="48144"/>
    <lineage>
        <taxon>Eukaryota</taxon>
        <taxon>Metazoa</taxon>
        <taxon>Ecdysozoa</taxon>
        <taxon>Arthropoda</taxon>
        <taxon>Crustacea</taxon>
        <taxon>Multicrustacea</taxon>
        <taxon>Malacostraca</taxon>
        <taxon>Eumalacostraca</taxon>
        <taxon>Eucarida</taxon>
        <taxon>Euphausiacea</taxon>
        <taxon>Euphausiidae</taxon>
        <taxon>Meganyctiphanes</taxon>
    </lineage>
</organism>
<dbReference type="EMBL" id="CAXKWB010014744">
    <property type="protein sequence ID" value="CAL4111608.1"/>
    <property type="molecule type" value="Genomic_DNA"/>
</dbReference>
<keyword evidence="1" id="KW-0472">Membrane</keyword>
<evidence type="ECO:0000313" key="2">
    <source>
        <dbReference type="EMBL" id="CAL4111608.1"/>
    </source>
</evidence>
<evidence type="ECO:0008006" key="4">
    <source>
        <dbReference type="Google" id="ProtNLM"/>
    </source>
</evidence>
<feature type="transmembrane region" description="Helical" evidence="1">
    <location>
        <begin position="400"/>
        <end position="431"/>
    </location>
</feature>
<keyword evidence="3" id="KW-1185">Reference proteome</keyword>
<feature type="transmembrane region" description="Helical" evidence="1">
    <location>
        <begin position="319"/>
        <end position="338"/>
    </location>
</feature>
<feature type="transmembrane region" description="Helical" evidence="1">
    <location>
        <begin position="190"/>
        <end position="213"/>
    </location>
</feature>
<accession>A0AAV2R1U0</accession>